<sequence>MSKDLEEFKIFKTLSVIGSVYASQYYYYYHHMDVTSDGPLMSEVNLDLVLIKFIKFSIIELMIYKIFKTFQTNID</sequence>
<name>A0A3M7QZB1_BRAPC</name>
<protein>
    <submittedName>
        <fullName evidence="1">Uncharacterized protein</fullName>
    </submittedName>
</protein>
<keyword evidence="2" id="KW-1185">Reference proteome</keyword>
<organism evidence="1 2">
    <name type="scientific">Brachionus plicatilis</name>
    <name type="common">Marine rotifer</name>
    <name type="synonym">Brachionus muelleri</name>
    <dbReference type="NCBI Taxonomy" id="10195"/>
    <lineage>
        <taxon>Eukaryota</taxon>
        <taxon>Metazoa</taxon>
        <taxon>Spiralia</taxon>
        <taxon>Gnathifera</taxon>
        <taxon>Rotifera</taxon>
        <taxon>Eurotatoria</taxon>
        <taxon>Monogononta</taxon>
        <taxon>Pseudotrocha</taxon>
        <taxon>Ploima</taxon>
        <taxon>Brachionidae</taxon>
        <taxon>Brachionus</taxon>
    </lineage>
</organism>
<evidence type="ECO:0000313" key="2">
    <source>
        <dbReference type="Proteomes" id="UP000276133"/>
    </source>
</evidence>
<comment type="caution">
    <text evidence="1">The sequence shown here is derived from an EMBL/GenBank/DDBJ whole genome shotgun (WGS) entry which is preliminary data.</text>
</comment>
<dbReference type="EMBL" id="REGN01004652">
    <property type="protein sequence ID" value="RNA16682.1"/>
    <property type="molecule type" value="Genomic_DNA"/>
</dbReference>
<accession>A0A3M7QZB1</accession>
<dbReference type="Proteomes" id="UP000276133">
    <property type="component" value="Unassembled WGS sequence"/>
</dbReference>
<dbReference type="AlphaFoldDB" id="A0A3M7QZB1"/>
<proteinExistence type="predicted"/>
<gene>
    <name evidence="1" type="ORF">BpHYR1_031353</name>
</gene>
<reference evidence="1 2" key="1">
    <citation type="journal article" date="2018" name="Sci. Rep.">
        <title>Genomic signatures of local adaptation to the degree of environmental predictability in rotifers.</title>
        <authorList>
            <person name="Franch-Gras L."/>
            <person name="Hahn C."/>
            <person name="Garcia-Roger E.M."/>
            <person name="Carmona M.J."/>
            <person name="Serra M."/>
            <person name="Gomez A."/>
        </authorList>
    </citation>
    <scope>NUCLEOTIDE SEQUENCE [LARGE SCALE GENOMIC DNA]</scope>
    <source>
        <strain evidence="1">HYR1</strain>
    </source>
</reference>
<evidence type="ECO:0000313" key="1">
    <source>
        <dbReference type="EMBL" id="RNA16682.1"/>
    </source>
</evidence>